<dbReference type="SUPFAM" id="SSF52172">
    <property type="entry name" value="CheY-like"/>
    <property type="match status" value="1"/>
</dbReference>
<keyword evidence="9" id="KW-0902">Two-component regulatory system</keyword>
<dbReference type="InterPro" id="IPR001789">
    <property type="entry name" value="Sig_transdc_resp-reg_receiver"/>
</dbReference>
<dbReference type="PROSITE" id="PS50110">
    <property type="entry name" value="RESPONSE_REGULATORY"/>
    <property type="match status" value="1"/>
</dbReference>
<evidence type="ECO:0000313" key="19">
    <source>
        <dbReference type="Proteomes" id="UP001333710"/>
    </source>
</evidence>
<dbReference type="InterPro" id="IPR004358">
    <property type="entry name" value="Sig_transdc_His_kin-like_C"/>
</dbReference>
<dbReference type="CDD" id="cd00082">
    <property type="entry name" value="HisKA"/>
    <property type="match status" value="1"/>
</dbReference>
<evidence type="ECO:0000256" key="5">
    <source>
        <dbReference type="ARBA" id="ARBA00022679"/>
    </source>
</evidence>
<feature type="domain" description="Histidine kinase" evidence="15">
    <location>
        <begin position="588"/>
        <end position="808"/>
    </location>
</feature>
<comment type="subcellular location">
    <subcellularLocation>
        <location evidence="2">Membrane</location>
    </subcellularLocation>
</comment>
<evidence type="ECO:0000256" key="7">
    <source>
        <dbReference type="ARBA" id="ARBA00022777"/>
    </source>
</evidence>
<evidence type="ECO:0000256" key="6">
    <source>
        <dbReference type="ARBA" id="ARBA00022741"/>
    </source>
</evidence>
<evidence type="ECO:0000259" key="15">
    <source>
        <dbReference type="PROSITE" id="PS50109"/>
    </source>
</evidence>
<evidence type="ECO:0000256" key="10">
    <source>
        <dbReference type="ARBA" id="ARBA00064003"/>
    </source>
</evidence>
<dbReference type="PROSITE" id="PS50885">
    <property type="entry name" value="HAMP"/>
    <property type="match status" value="1"/>
</dbReference>
<feature type="transmembrane region" description="Helical" evidence="14">
    <location>
        <begin position="117"/>
        <end position="135"/>
    </location>
</feature>
<evidence type="ECO:0000256" key="11">
    <source>
        <dbReference type="ARBA" id="ARBA00068150"/>
    </source>
</evidence>
<dbReference type="EC" id="2.7.13.3" evidence="3"/>
<evidence type="ECO:0000256" key="1">
    <source>
        <dbReference type="ARBA" id="ARBA00000085"/>
    </source>
</evidence>
<feature type="transmembrane region" description="Helical" evidence="14">
    <location>
        <begin position="21"/>
        <end position="42"/>
    </location>
</feature>
<keyword evidence="19" id="KW-1185">Reference proteome</keyword>
<protein>
    <recommendedName>
        <fullName evidence="11">Sensory/regulatory protein RpfC</fullName>
        <ecNumber evidence="3">2.7.13.3</ecNumber>
    </recommendedName>
</protein>
<dbReference type="Gene3D" id="1.10.287.130">
    <property type="match status" value="1"/>
</dbReference>
<feature type="transmembrane region" description="Helical" evidence="14">
    <location>
        <begin position="185"/>
        <end position="206"/>
    </location>
</feature>
<dbReference type="PANTHER" id="PTHR45339:SF1">
    <property type="entry name" value="HYBRID SIGNAL TRANSDUCTION HISTIDINE KINASE J"/>
    <property type="match status" value="1"/>
</dbReference>
<keyword evidence="14" id="KW-0812">Transmembrane</keyword>
<evidence type="ECO:0000256" key="9">
    <source>
        <dbReference type="ARBA" id="ARBA00023012"/>
    </source>
</evidence>
<dbReference type="CDD" id="cd17546">
    <property type="entry name" value="REC_hyHK_CKI1_RcsC-like"/>
    <property type="match status" value="1"/>
</dbReference>
<dbReference type="GO" id="GO:0016020">
    <property type="term" value="C:membrane"/>
    <property type="evidence" value="ECO:0007669"/>
    <property type="project" value="UniProtKB-SubCell"/>
</dbReference>
<dbReference type="CDD" id="cd12914">
    <property type="entry name" value="PDC1_DGC_like"/>
    <property type="match status" value="1"/>
</dbReference>
<name>A0AA48HMM3_9ALTE</name>
<dbReference type="InterPro" id="IPR036097">
    <property type="entry name" value="HisK_dim/P_sf"/>
</dbReference>
<accession>A0AA48HMM3</accession>
<dbReference type="PANTHER" id="PTHR45339">
    <property type="entry name" value="HYBRID SIGNAL TRANSDUCTION HISTIDINE KINASE J"/>
    <property type="match status" value="1"/>
</dbReference>
<comment type="catalytic activity">
    <reaction evidence="1">
        <text>ATP + protein L-histidine = ADP + protein N-phospho-L-histidine.</text>
        <dbReference type="EC" id="2.7.13.3"/>
    </reaction>
</comment>
<dbReference type="SUPFAM" id="SSF55874">
    <property type="entry name" value="ATPase domain of HSP90 chaperone/DNA topoisomerase II/histidine kinase"/>
    <property type="match status" value="1"/>
</dbReference>
<dbReference type="PROSITE" id="PS50109">
    <property type="entry name" value="HIS_KIN"/>
    <property type="match status" value="1"/>
</dbReference>
<evidence type="ECO:0000256" key="8">
    <source>
        <dbReference type="ARBA" id="ARBA00022840"/>
    </source>
</evidence>
<feature type="modified residue" description="4-aspartylphosphate" evidence="12">
    <location>
        <position position="1011"/>
    </location>
</feature>
<dbReference type="SMART" id="SM00448">
    <property type="entry name" value="REC"/>
    <property type="match status" value="1"/>
</dbReference>
<dbReference type="InterPro" id="IPR003594">
    <property type="entry name" value="HATPase_dom"/>
</dbReference>
<evidence type="ECO:0000256" key="12">
    <source>
        <dbReference type="PROSITE-ProRule" id="PRU00169"/>
    </source>
</evidence>
<dbReference type="SUPFAM" id="SSF47384">
    <property type="entry name" value="Homodimeric domain of signal transducing histidine kinase"/>
    <property type="match status" value="1"/>
</dbReference>
<keyword evidence="5" id="KW-0808">Transferase</keyword>
<feature type="transmembrane region" description="Helical" evidence="14">
    <location>
        <begin position="54"/>
        <end position="77"/>
    </location>
</feature>
<feature type="coiled-coil region" evidence="13">
    <location>
        <begin position="533"/>
        <end position="567"/>
    </location>
</feature>
<evidence type="ECO:0000259" key="16">
    <source>
        <dbReference type="PROSITE" id="PS50110"/>
    </source>
</evidence>
<dbReference type="Gene3D" id="3.30.565.10">
    <property type="entry name" value="Histidine kinase-like ATPase, C-terminal domain"/>
    <property type="match status" value="1"/>
</dbReference>
<evidence type="ECO:0000256" key="4">
    <source>
        <dbReference type="ARBA" id="ARBA00022553"/>
    </source>
</evidence>
<evidence type="ECO:0000256" key="3">
    <source>
        <dbReference type="ARBA" id="ARBA00012438"/>
    </source>
</evidence>
<dbReference type="GO" id="GO:0005524">
    <property type="term" value="F:ATP binding"/>
    <property type="evidence" value="ECO:0007669"/>
    <property type="project" value="UniProtKB-KW"/>
</dbReference>
<dbReference type="EMBL" id="AP027272">
    <property type="protein sequence ID" value="BDX06307.1"/>
    <property type="molecule type" value="Genomic_DNA"/>
</dbReference>
<dbReference type="InterPro" id="IPR011006">
    <property type="entry name" value="CheY-like_superfamily"/>
</dbReference>
<reference evidence="18" key="1">
    <citation type="submission" date="2023-01" db="EMBL/GenBank/DDBJ databases">
        <title>Complete genome sequence of Planctobacterium marinum strain Dej080120_11.</title>
        <authorList>
            <person name="Ueki S."/>
            <person name="Maruyama F."/>
        </authorList>
    </citation>
    <scope>NUCLEOTIDE SEQUENCE</scope>
    <source>
        <strain evidence="18">Dej080120_11</strain>
    </source>
</reference>
<feature type="transmembrane region" description="Helical" evidence="14">
    <location>
        <begin position="147"/>
        <end position="165"/>
    </location>
</feature>
<dbReference type="Gene3D" id="3.30.450.20">
    <property type="entry name" value="PAS domain"/>
    <property type="match status" value="1"/>
</dbReference>
<gene>
    <name evidence="18" type="ORF">MACH26_18280</name>
</gene>
<dbReference type="AlphaFoldDB" id="A0AA48HMM3"/>
<dbReference type="FunFam" id="1.10.287.130:FF:000002">
    <property type="entry name" value="Two-component osmosensing histidine kinase"/>
    <property type="match status" value="1"/>
</dbReference>
<evidence type="ECO:0000256" key="14">
    <source>
        <dbReference type="SAM" id="Phobius"/>
    </source>
</evidence>
<feature type="domain" description="Response regulatory" evidence="16">
    <location>
        <begin position="960"/>
        <end position="1081"/>
    </location>
</feature>
<dbReference type="InterPro" id="IPR005467">
    <property type="entry name" value="His_kinase_dom"/>
</dbReference>
<proteinExistence type="predicted"/>
<evidence type="ECO:0000259" key="17">
    <source>
        <dbReference type="PROSITE" id="PS50885"/>
    </source>
</evidence>
<keyword evidence="14" id="KW-0472">Membrane</keyword>
<keyword evidence="14" id="KW-1133">Transmembrane helix</keyword>
<keyword evidence="8" id="KW-0067">ATP-binding</keyword>
<dbReference type="SMART" id="SM00387">
    <property type="entry name" value="HATPase_c"/>
    <property type="match status" value="1"/>
</dbReference>
<feature type="transmembrane region" description="Helical" evidence="14">
    <location>
        <begin position="89"/>
        <end position="105"/>
    </location>
</feature>
<feature type="transmembrane region" description="Helical" evidence="14">
    <location>
        <begin position="451"/>
        <end position="473"/>
    </location>
</feature>
<evidence type="ECO:0000313" key="18">
    <source>
        <dbReference type="EMBL" id="BDX06307.1"/>
    </source>
</evidence>
<dbReference type="GO" id="GO:0000155">
    <property type="term" value="F:phosphorelay sensor kinase activity"/>
    <property type="evidence" value="ECO:0007669"/>
    <property type="project" value="InterPro"/>
</dbReference>
<dbReference type="Pfam" id="PF00512">
    <property type="entry name" value="HisKA"/>
    <property type="match status" value="1"/>
</dbReference>
<organism evidence="18 19">
    <name type="scientific">Planctobacterium marinum</name>
    <dbReference type="NCBI Taxonomy" id="1631968"/>
    <lineage>
        <taxon>Bacteria</taxon>
        <taxon>Pseudomonadati</taxon>
        <taxon>Pseudomonadota</taxon>
        <taxon>Gammaproteobacteria</taxon>
        <taxon>Alteromonadales</taxon>
        <taxon>Alteromonadaceae</taxon>
        <taxon>Planctobacterium</taxon>
    </lineage>
</organism>
<dbReference type="InterPro" id="IPR036890">
    <property type="entry name" value="HATPase_C_sf"/>
</dbReference>
<comment type="subunit">
    <text evidence="10">At low DSF concentrations, interacts with RpfF.</text>
</comment>
<feature type="domain" description="HAMP" evidence="17">
    <location>
        <begin position="478"/>
        <end position="534"/>
    </location>
</feature>
<dbReference type="CDD" id="cd16922">
    <property type="entry name" value="HATPase_EvgS-ArcB-TorS-like"/>
    <property type="match status" value="1"/>
</dbReference>
<dbReference type="PRINTS" id="PR00344">
    <property type="entry name" value="BCTRLSENSOR"/>
</dbReference>
<dbReference type="Gene3D" id="3.40.50.2300">
    <property type="match status" value="1"/>
</dbReference>
<dbReference type="KEGG" id="pmaw:MACH26_18280"/>
<dbReference type="SMART" id="SM00388">
    <property type="entry name" value="HisKA"/>
    <property type="match status" value="1"/>
</dbReference>
<dbReference type="Pfam" id="PF00072">
    <property type="entry name" value="Response_reg"/>
    <property type="match status" value="1"/>
</dbReference>
<keyword evidence="6" id="KW-0547">Nucleotide-binding</keyword>
<evidence type="ECO:0000256" key="13">
    <source>
        <dbReference type="SAM" id="Coils"/>
    </source>
</evidence>
<evidence type="ECO:0000256" key="2">
    <source>
        <dbReference type="ARBA" id="ARBA00004370"/>
    </source>
</evidence>
<dbReference type="Proteomes" id="UP001333710">
    <property type="component" value="Chromosome"/>
</dbReference>
<dbReference type="FunFam" id="3.30.565.10:FF:000010">
    <property type="entry name" value="Sensor histidine kinase RcsC"/>
    <property type="match status" value="1"/>
</dbReference>
<dbReference type="InterPro" id="IPR003660">
    <property type="entry name" value="HAMP_dom"/>
</dbReference>
<sequence>MLFCLRELNGHRVFLAVKRNSTINHTIVFCFGTLLAAIANYFPIDFFTGSQLILGNIVVVALTLLLGLRYGLLACIISGSVTWLNWQHFYVLLPFIGEVCFTAWAREKNKNAFLYGIRYWLSIGWVIVAIQYFSFSDYFAITKFAITVKYVVNGVVNVMFGYILAYLCRPYIVSSWRESINFSRIIAIAIFISLTSGLLLNTFYWLKRYQSESLTYLQEELRLESEIAASDLQDYLNEHVKALQLAAKFNHNDNSQWLASLNHLGVNYPDILTLLATNTQGDITATYPESLMATVTKNDAAFSVADRPYFYEVKRTNQPYVSDVFQGRGFGNDPIVALSVPQSDDSGFVGIAEASLNLTRFASLDRKKMNPEQELLILDGKSRVIFASNKALYPFLKNVSDSLILDFLENRPFYSFVNENGSYQLAESSLVEGAGWRVISILPRSHYDQKIAVDLVWSLSILALVLLLCFWGVEKLARLISQPIVGFSRALAKISDSGDFQSLKEIKTNSNVEEFQQIVPIVRRFASKLQTSLEELETVSKRAVLANKELEELNRSLEDVVYEQTSELKIALKEAQQANKTKSEFLATMSHEIRTPMNGVLGMLELLELTPLNQEQISRLRVARSSAESLLSLINDILDFSKVDAGKIEFEHIEFDMVKLLSDVTEAMAVTAVNKNNQLAMAAHQLKHDWVLGDPGRIRQVLTNILGNANKFTDDGDVYVIASSESEDGIAKFTITIQDSGIGIPEDKLKTLFDPFTQADASTTRKFGGTGLGLSISKKLCQMMGGDIRVESEIGKGSSFIIEMPLTMAKSPEEGLDLSLLYERVIYLHDKVKSPFLLEYVSSLNGKVLATKPAMLEKALAKVRELAQSELGLLILVDELTITEQIVETLTFAHNRGDQLVLLSSIAATKSSRTVLPFEVDRCVKPITPINFKNAVLGIESIHAEDEPGMSQQIDVSGKRALLVEDNPINQDIAIYMLQELNQSVEVANNGLEAIEKLNNSPVRYDYVLMDCQMPVMDGFEATRKIREGGAGERYLDVPIIALTANAMKGDKEKCLAAGMTDYLSKPISLDALKAKIWTVAEHAEVWDEF</sequence>
<keyword evidence="7" id="KW-0418">Kinase</keyword>
<keyword evidence="4 12" id="KW-0597">Phosphoprotein</keyword>
<dbReference type="Pfam" id="PF02518">
    <property type="entry name" value="HATPase_c"/>
    <property type="match status" value="1"/>
</dbReference>
<dbReference type="InterPro" id="IPR003661">
    <property type="entry name" value="HisK_dim/P_dom"/>
</dbReference>
<keyword evidence="13" id="KW-0175">Coiled coil</keyword>